<name>A0A1J4TRM1_9BACT</name>
<accession>A0A1J4TRM1</accession>
<gene>
    <name evidence="3" type="ORF">AUJ73_05065</name>
</gene>
<evidence type="ECO:0000256" key="2">
    <source>
        <dbReference type="SAM" id="Phobius"/>
    </source>
</evidence>
<feature type="transmembrane region" description="Helical" evidence="2">
    <location>
        <begin position="268"/>
        <end position="291"/>
    </location>
</feature>
<dbReference type="STRING" id="1805209.AUJ73_05065"/>
<evidence type="ECO:0000313" key="4">
    <source>
        <dbReference type="Proteomes" id="UP000183120"/>
    </source>
</evidence>
<reference evidence="3 4" key="1">
    <citation type="journal article" date="2016" name="Environ. Microbiol.">
        <title>Genomic resolution of a cold subsurface aquifer community provides metabolic insights for novel microbes adapted to high CO concentrations.</title>
        <authorList>
            <person name="Probst A.J."/>
            <person name="Castelle C.J."/>
            <person name="Singh A."/>
            <person name="Brown C.T."/>
            <person name="Anantharaman K."/>
            <person name="Sharon I."/>
            <person name="Hug L.A."/>
            <person name="Burstein D."/>
            <person name="Emerson J.B."/>
            <person name="Thomas B.C."/>
            <person name="Banfield J.F."/>
        </authorList>
    </citation>
    <scope>NUCLEOTIDE SEQUENCE [LARGE SCALE GENOMIC DNA]</scope>
    <source>
        <strain evidence="3">CG1_02_37_22</strain>
    </source>
</reference>
<evidence type="ECO:0000313" key="3">
    <source>
        <dbReference type="EMBL" id="OIO12775.1"/>
    </source>
</evidence>
<dbReference type="Proteomes" id="UP000183120">
    <property type="component" value="Unassembled WGS sequence"/>
</dbReference>
<sequence length="406" mass="44845">MKKIGYVLLCLIGILIFSLPVHAISGRLQLVPAHPETKNPKSFTYLIINGKPGEEKKGEFAAVNLSGEKMELKFTPSDATVNDKGEIVGGSGQTGGVGGWLTLPEDGKENQLLPKQRKNFPYTLKIPQDAKPGEHVGAIVANDEASIPVWVKVEGDTSYDFVLTGFSQEVGDGLPVFKVKVKNTGNTVISSLGFKVVLNNHIGIGLGRRLESFWGEETAILSNTEKEFSLNYENPLPAIGNYTADLSVTSGNSTKEDSLTFSFTNMKAMGGFILQLLLFLLAVSAFVFGIFKLRKRLSERLLENKLNTNIFNRNSADTSGNFPGQNTALSPPAGSDFGSSVRKIALEEGNMALASEEDYDKIWFKVRKIVREEIELWKEMEKYRKEMKSEIKKELLKEKKEKSARN</sequence>
<keyword evidence="2" id="KW-1133">Transmembrane helix</keyword>
<dbReference type="EMBL" id="MNUY01000080">
    <property type="protein sequence ID" value="OIO12775.1"/>
    <property type="molecule type" value="Genomic_DNA"/>
</dbReference>
<protein>
    <submittedName>
        <fullName evidence="3">Uncharacterized protein</fullName>
    </submittedName>
</protein>
<comment type="caution">
    <text evidence="3">The sequence shown here is derived from an EMBL/GenBank/DDBJ whole genome shotgun (WGS) entry which is preliminary data.</text>
</comment>
<feature type="compositionally biased region" description="Polar residues" evidence="1">
    <location>
        <begin position="316"/>
        <end position="329"/>
    </location>
</feature>
<dbReference type="AlphaFoldDB" id="A0A1J4TRM1"/>
<feature type="region of interest" description="Disordered" evidence="1">
    <location>
        <begin position="316"/>
        <end position="335"/>
    </location>
</feature>
<keyword evidence="2" id="KW-0472">Membrane</keyword>
<proteinExistence type="predicted"/>
<organism evidence="3 4">
    <name type="scientific">Candidatus Gottesmanbacteria bacterium CG1_02_37_22</name>
    <dbReference type="NCBI Taxonomy" id="1805209"/>
    <lineage>
        <taxon>Bacteria</taxon>
        <taxon>Candidatus Gottesmaniibacteriota</taxon>
    </lineage>
</organism>
<evidence type="ECO:0000256" key="1">
    <source>
        <dbReference type="SAM" id="MobiDB-lite"/>
    </source>
</evidence>
<keyword evidence="2" id="KW-0812">Transmembrane</keyword>